<sequence length="288" mass="34113">MIRELIISSTNHFTEKNYLKTDLHMMPLELFDDIIELKSEVITTGNSTPPIKKARLPITQKARDNNLTSLESAITFELYPLQINKTKWTVKGIIKECEEKEKTYWIMLIIITAIRPKDSETIFNIDYEIWWIKNLMKGQYRSLTKTLNAAQYKVEFININSLKDIMDDNIHLLIHWDLTLTFEIINDRISYGKKHTSKENDVNISFRYKNFIKQLPTYNLCFERKVYGIKERLGPRSNLEDETWEHVWDCTKNEISKITIRNEATDEIINELTSLSSEQSIELKKYDY</sequence>
<proteinExistence type="predicted"/>
<protein>
    <submittedName>
        <fullName evidence="1">Uncharacterized protein</fullName>
    </submittedName>
</protein>
<evidence type="ECO:0000313" key="1">
    <source>
        <dbReference type="EMBL" id="GES81093.1"/>
    </source>
</evidence>
<organism evidence="1 2">
    <name type="scientific">Rhizophagus clarus</name>
    <dbReference type="NCBI Taxonomy" id="94130"/>
    <lineage>
        <taxon>Eukaryota</taxon>
        <taxon>Fungi</taxon>
        <taxon>Fungi incertae sedis</taxon>
        <taxon>Mucoromycota</taxon>
        <taxon>Glomeromycotina</taxon>
        <taxon>Glomeromycetes</taxon>
        <taxon>Glomerales</taxon>
        <taxon>Glomeraceae</taxon>
        <taxon>Rhizophagus</taxon>
    </lineage>
</organism>
<dbReference type="AlphaFoldDB" id="A0A8H3QIL6"/>
<evidence type="ECO:0000313" key="2">
    <source>
        <dbReference type="Proteomes" id="UP000615446"/>
    </source>
</evidence>
<comment type="caution">
    <text evidence="1">The sequence shown here is derived from an EMBL/GenBank/DDBJ whole genome shotgun (WGS) entry which is preliminary data.</text>
</comment>
<gene>
    <name evidence="1" type="ORF">RCL2_000835400</name>
</gene>
<dbReference type="OrthoDB" id="2304515at2759"/>
<reference evidence="1" key="1">
    <citation type="submission" date="2019-10" db="EMBL/GenBank/DDBJ databases">
        <title>Conservation and host-specific expression of non-tandemly repeated heterogenous ribosome RNA gene in arbuscular mycorrhizal fungi.</title>
        <authorList>
            <person name="Maeda T."/>
            <person name="Kobayashi Y."/>
            <person name="Nakagawa T."/>
            <person name="Ezawa T."/>
            <person name="Yamaguchi K."/>
            <person name="Bino T."/>
            <person name="Nishimoto Y."/>
            <person name="Shigenobu S."/>
            <person name="Kawaguchi M."/>
        </authorList>
    </citation>
    <scope>NUCLEOTIDE SEQUENCE</scope>
    <source>
        <strain evidence="1">HR1</strain>
    </source>
</reference>
<dbReference type="EMBL" id="BLAL01000053">
    <property type="protein sequence ID" value="GES81093.1"/>
    <property type="molecule type" value="Genomic_DNA"/>
</dbReference>
<accession>A0A8H3QIL6</accession>
<name>A0A8H3QIL6_9GLOM</name>
<dbReference type="Proteomes" id="UP000615446">
    <property type="component" value="Unassembled WGS sequence"/>
</dbReference>